<feature type="transmembrane region" description="Helical" evidence="6">
    <location>
        <begin position="138"/>
        <end position="160"/>
    </location>
</feature>
<keyword evidence="5 6" id="KW-0472">Membrane</keyword>
<dbReference type="GO" id="GO:0005886">
    <property type="term" value="C:plasma membrane"/>
    <property type="evidence" value="ECO:0007669"/>
    <property type="project" value="UniProtKB-SubCell"/>
</dbReference>
<dbReference type="InterPro" id="IPR011701">
    <property type="entry name" value="MFS"/>
</dbReference>
<sequence length="402" mass="42241">MTETRSPLSRTELVALLAMLTATVAFSIDAMLPAIPEIGEALSPDAPNRAQLVIAAFVGGLGLGTFVAGPLSDAYGRKRIAVIGAVIYTIGALASAVAPSMEMLVAARVLQGLGAAGPRVAGMAIVRDLFSGRQMAQIMSFVIFVFTLAPVFAPSLGWVLAEAFGWRSIFLSFAVFAVISMTWLVIRQPETLDPAKRRPFRLGKLVEGAREVFSNRQVMLAIAVQTLIFAALFAALMSSQQVFDRVFGKGETFPLWFGGMAVLAAGSNLVNASIVMRLGMLPVVRRALMIQGGFTVLFLLGQVTGVLGAAFFPVAFLWYTSIFYLAGFGIGNMNAIAMEPMGHLAGLAASIITALATIGAAILASPIGQAFDGTIRPLTLGVLGLVGLALVLTFLLKDGEPA</sequence>
<dbReference type="EMBL" id="QGGV01000002">
    <property type="protein sequence ID" value="PWK57712.1"/>
    <property type="molecule type" value="Genomic_DNA"/>
</dbReference>
<keyword evidence="4 6" id="KW-1133">Transmembrane helix</keyword>
<dbReference type="PANTHER" id="PTHR43124:SF3">
    <property type="entry name" value="CHLORAMPHENICOL EFFLUX PUMP RV0191"/>
    <property type="match status" value="1"/>
</dbReference>
<proteinExistence type="predicted"/>
<evidence type="ECO:0000256" key="6">
    <source>
        <dbReference type="SAM" id="Phobius"/>
    </source>
</evidence>
<dbReference type="AlphaFoldDB" id="A0A316GAR2"/>
<evidence type="ECO:0000256" key="2">
    <source>
        <dbReference type="ARBA" id="ARBA00022475"/>
    </source>
</evidence>
<evidence type="ECO:0000256" key="5">
    <source>
        <dbReference type="ARBA" id="ARBA00023136"/>
    </source>
</evidence>
<dbReference type="SUPFAM" id="SSF103473">
    <property type="entry name" value="MFS general substrate transporter"/>
    <property type="match status" value="1"/>
</dbReference>
<comment type="caution">
    <text evidence="8">The sequence shown here is derived from an EMBL/GenBank/DDBJ whole genome shotgun (WGS) entry which is preliminary data.</text>
</comment>
<feature type="transmembrane region" description="Helical" evidence="6">
    <location>
        <begin position="316"/>
        <end position="337"/>
    </location>
</feature>
<reference evidence="8 9" key="1">
    <citation type="submission" date="2018-05" db="EMBL/GenBank/DDBJ databases">
        <title>Genomic Encyclopedia of Type Strains, Phase IV (KMG-IV): sequencing the most valuable type-strain genomes for metagenomic binning, comparative biology and taxonomic classification.</title>
        <authorList>
            <person name="Goeker M."/>
        </authorList>
    </citation>
    <scope>NUCLEOTIDE SEQUENCE [LARGE SCALE GENOMIC DNA]</scope>
    <source>
        <strain evidence="8 9">DSM 103371</strain>
    </source>
</reference>
<dbReference type="InterPro" id="IPR005829">
    <property type="entry name" value="Sugar_transporter_CS"/>
</dbReference>
<comment type="subcellular location">
    <subcellularLocation>
        <location evidence="1">Cell membrane</location>
        <topology evidence="1">Multi-pass membrane protein</topology>
    </subcellularLocation>
</comment>
<dbReference type="GO" id="GO:0022857">
    <property type="term" value="F:transmembrane transporter activity"/>
    <property type="evidence" value="ECO:0007669"/>
    <property type="project" value="InterPro"/>
</dbReference>
<dbReference type="InterPro" id="IPR036259">
    <property type="entry name" value="MFS_trans_sf"/>
</dbReference>
<evidence type="ECO:0000256" key="1">
    <source>
        <dbReference type="ARBA" id="ARBA00004651"/>
    </source>
</evidence>
<dbReference type="CDD" id="cd17320">
    <property type="entry name" value="MFS_MdfA_MDR_like"/>
    <property type="match status" value="1"/>
</dbReference>
<dbReference type="Proteomes" id="UP000245390">
    <property type="component" value="Unassembled WGS sequence"/>
</dbReference>
<feature type="transmembrane region" description="Helical" evidence="6">
    <location>
        <begin position="375"/>
        <end position="396"/>
    </location>
</feature>
<name>A0A316GAR2_9RHOB</name>
<accession>A0A316GAR2</accession>
<dbReference type="PROSITE" id="PS00216">
    <property type="entry name" value="SUGAR_TRANSPORT_1"/>
    <property type="match status" value="1"/>
</dbReference>
<dbReference type="Gene3D" id="1.20.1720.10">
    <property type="entry name" value="Multidrug resistance protein D"/>
    <property type="match status" value="1"/>
</dbReference>
<keyword evidence="2" id="KW-1003">Cell membrane</keyword>
<dbReference type="PANTHER" id="PTHR43124">
    <property type="entry name" value="PURINE EFFLUX PUMP PBUE"/>
    <property type="match status" value="1"/>
</dbReference>
<feature type="domain" description="Major facilitator superfamily (MFS) profile" evidence="7">
    <location>
        <begin position="13"/>
        <end position="399"/>
    </location>
</feature>
<feature type="transmembrane region" description="Helical" evidence="6">
    <location>
        <begin position="218"/>
        <end position="236"/>
    </location>
</feature>
<gene>
    <name evidence="8" type="ORF">C8D95_102359</name>
</gene>
<protein>
    <submittedName>
        <fullName evidence="8">DHA1 family bicyclomycin/chloramphenicol resistance-like MFS transporter</fullName>
    </submittedName>
</protein>
<evidence type="ECO:0000256" key="3">
    <source>
        <dbReference type="ARBA" id="ARBA00022692"/>
    </source>
</evidence>
<evidence type="ECO:0000313" key="9">
    <source>
        <dbReference type="Proteomes" id="UP000245390"/>
    </source>
</evidence>
<evidence type="ECO:0000313" key="8">
    <source>
        <dbReference type="EMBL" id="PWK57712.1"/>
    </source>
</evidence>
<dbReference type="PROSITE" id="PS50850">
    <property type="entry name" value="MFS"/>
    <property type="match status" value="1"/>
</dbReference>
<dbReference type="Pfam" id="PF07690">
    <property type="entry name" value="MFS_1"/>
    <property type="match status" value="1"/>
</dbReference>
<feature type="transmembrane region" description="Helical" evidence="6">
    <location>
        <begin position="80"/>
        <end position="99"/>
    </location>
</feature>
<dbReference type="InterPro" id="IPR050189">
    <property type="entry name" value="MFS_Efflux_Transporters"/>
</dbReference>
<keyword evidence="9" id="KW-1185">Reference proteome</keyword>
<dbReference type="RefSeq" id="WP_420902625.1">
    <property type="nucleotide sequence ID" value="NZ_CP034588.1"/>
</dbReference>
<feature type="transmembrane region" description="Helical" evidence="6">
    <location>
        <begin position="344"/>
        <end position="363"/>
    </location>
</feature>
<feature type="transmembrane region" description="Helical" evidence="6">
    <location>
        <begin position="166"/>
        <end position="186"/>
    </location>
</feature>
<feature type="transmembrane region" description="Helical" evidence="6">
    <location>
        <begin position="50"/>
        <end position="68"/>
    </location>
</feature>
<dbReference type="InterPro" id="IPR020846">
    <property type="entry name" value="MFS_dom"/>
</dbReference>
<organism evidence="8 9">
    <name type="scientific">Silicimonas algicola</name>
    <dbReference type="NCBI Taxonomy" id="1826607"/>
    <lineage>
        <taxon>Bacteria</taxon>
        <taxon>Pseudomonadati</taxon>
        <taxon>Pseudomonadota</taxon>
        <taxon>Alphaproteobacteria</taxon>
        <taxon>Rhodobacterales</taxon>
        <taxon>Paracoccaceae</taxon>
    </lineage>
</organism>
<feature type="transmembrane region" description="Helical" evidence="6">
    <location>
        <begin position="288"/>
        <end position="310"/>
    </location>
</feature>
<evidence type="ECO:0000259" key="7">
    <source>
        <dbReference type="PROSITE" id="PS50850"/>
    </source>
</evidence>
<keyword evidence="3 6" id="KW-0812">Transmembrane</keyword>
<evidence type="ECO:0000256" key="4">
    <source>
        <dbReference type="ARBA" id="ARBA00022989"/>
    </source>
</evidence>
<feature type="transmembrane region" description="Helical" evidence="6">
    <location>
        <begin position="256"/>
        <end position="276"/>
    </location>
</feature>
<feature type="transmembrane region" description="Helical" evidence="6">
    <location>
        <begin position="105"/>
        <end position="126"/>
    </location>
</feature>